<keyword evidence="1" id="KW-0479">Metal-binding</keyword>
<sequence>MKAPNYVWVCHVCQASNAAGTEACASCGFKAAASGKEIENAKGNSRESSVTELGAKVLLAIVAAPIVLILKIASFSAPIWLVVLVAVAVLVGWLFKNIERWNS</sequence>
<dbReference type="InterPro" id="IPR001876">
    <property type="entry name" value="Znf_RanBP2"/>
</dbReference>
<dbReference type="RefSeq" id="WP_345921356.1">
    <property type="nucleotide sequence ID" value="NZ_JBDIVE010000016.1"/>
</dbReference>
<evidence type="ECO:0000256" key="1">
    <source>
        <dbReference type="ARBA" id="ARBA00022723"/>
    </source>
</evidence>
<feature type="transmembrane region" description="Helical" evidence="4">
    <location>
        <begin position="53"/>
        <end position="73"/>
    </location>
</feature>
<keyword evidence="4" id="KW-1133">Transmembrane helix</keyword>
<keyword evidence="7" id="KW-1185">Reference proteome</keyword>
<reference evidence="6 7" key="1">
    <citation type="journal article" date="2018" name="Int. J. Syst. Evol. Microbiol.">
        <title>Uliginosibacterium sediminicola sp. nov., isolated from freshwater sediment.</title>
        <authorList>
            <person name="Hwang W.M."/>
            <person name="Kim S.M."/>
            <person name="Kang K."/>
            <person name="Ahn T.Y."/>
        </authorList>
    </citation>
    <scope>NUCLEOTIDE SEQUENCE [LARGE SCALE GENOMIC DNA]</scope>
    <source>
        <strain evidence="6 7">M1-21</strain>
    </source>
</reference>
<feature type="transmembrane region" description="Helical" evidence="4">
    <location>
        <begin position="79"/>
        <end position="95"/>
    </location>
</feature>
<keyword evidence="4" id="KW-0812">Transmembrane</keyword>
<organism evidence="6 7">
    <name type="scientific">Uliginosibacterium sediminicola</name>
    <dbReference type="NCBI Taxonomy" id="2024550"/>
    <lineage>
        <taxon>Bacteria</taxon>
        <taxon>Pseudomonadati</taxon>
        <taxon>Pseudomonadota</taxon>
        <taxon>Betaproteobacteria</taxon>
        <taxon>Rhodocyclales</taxon>
        <taxon>Zoogloeaceae</taxon>
        <taxon>Uliginosibacterium</taxon>
    </lineage>
</organism>
<evidence type="ECO:0000313" key="6">
    <source>
        <dbReference type="EMBL" id="MEN3070576.1"/>
    </source>
</evidence>
<feature type="domain" description="RanBP2-type" evidence="5">
    <location>
        <begin position="8"/>
        <end position="27"/>
    </location>
</feature>
<keyword evidence="2" id="KW-0863">Zinc-finger</keyword>
<evidence type="ECO:0000256" key="2">
    <source>
        <dbReference type="ARBA" id="ARBA00022771"/>
    </source>
</evidence>
<evidence type="ECO:0000256" key="4">
    <source>
        <dbReference type="SAM" id="Phobius"/>
    </source>
</evidence>
<dbReference type="PROSITE" id="PS01358">
    <property type="entry name" value="ZF_RANBP2_1"/>
    <property type="match status" value="1"/>
</dbReference>
<evidence type="ECO:0000256" key="3">
    <source>
        <dbReference type="ARBA" id="ARBA00022833"/>
    </source>
</evidence>
<dbReference type="EMBL" id="JBDIVE010000016">
    <property type="protein sequence ID" value="MEN3070576.1"/>
    <property type="molecule type" value="Genomic_DNA"/>
</dbReference>
<keyword evidence="3" id="KW-0862">Zinc</keyword>
<protein>
    <recommendedName>
        <fullName evidence="5">RanBP2-type domain-containing protein</fullName>
    </recommendedName>
</protein>
<comment type="caution">
    <text evidence="6">The sequence shown here is derived from an EMBL/GenBank/DDBJ whole genome shotgun (WGS) entry which is preliminary data.</text>
</comment>
<gene>
    <name evidence="6" type="ORF">ABDB84_18980</name>
</gene>
<evidence type="ECO:0000313" key="7">
    <source>
        <dbReference type="Proteomes" id="UP001410394"/>
    </source>
</evidence>
<dbReference type="Proteomes" id="UP001410394">
    <property type="component" value="Unassembled WGS sequence"/>
</dbReference>
<proteinExistence type="predicted"/>
<evidence type="ECO:0000259" key="5">
    <source>
        <dbReference type="PROSITE" id="PS01358"/>
    </source>
</evidence>
<name>A0ABU9Z3Q5_9RHOO</name>
<keyword evidence="4" id="KW-0472">Membrane</keyword>
<accession>A0ABU9Z3Q5</accession>